<dbReference type="InterPro" id="IPR027417">
    <property type="entry name" value="P-loop_NTPase"/>
</dbReference>
<dbReference type="InterPro" id="IPR027368">
    <property type="entry name" value="MnmE_dom2"/>
</dbReference>
<organism evidence="10 11">
    <name type="scientific">Comamonas serinivorans</name>
    <dbReference type="NCBI Taxonomy" id="1082851"/>
    <lineage>
        <taxon>Bacteria</taxon>
        <taxon>Pseudomonadati</taxon>
        <taxon>Pseudomonadota</taxon>
        <taxon>Betaproteobacteria</taxon>
        <taxon>Burkholderiales</taxon>
        <taxon>Comamonadaceae</taxon>
        <taxon>Comamonas</taxon>
    </lineage>
</organism>
<dbReference type="EC" id="3.6.-.-" evidence="6"/>
<name>A0A1Y0EI92_9BURK</name>
<feature type="binding site" evidence="6">
    <location>
        <begin position="359"/>
        <end position="362"/>
    </location>
    <ligand>
        <name>GTP</name>
        <dbReference type="ChEBI" id="CHEBI:37565"/>
    </ligand>
</feature>
<dbReference type="HAMAP" id="MF_00379">
    <property type="entry name" value="GTPase_MnmE"/>
    <property type="match status" value="1"/>
</dbReference>
<feature type="binding site" evidence="6">
    <location>
        <begin position="242"/>
        <end position="247"/>
    </location>
    <ligand>
        <name>GTP</name>
        <dbReference type="ChEBI" id="CHEBI:37565"/>
    </ligand>
</feature>
<feature type="binding site" evidence="6">
    <location>
        <position position="242"/>
    </location>
    <ligand>
        <name>K(+)</name>
        <dbReference type="ChEBI" id="CHEBI:29103"/>
    </ligand>
</feature>
<keyword evidence="3 6" id="KW-0547">Nucleotide-binding</keyword>
<gene>
    <name evidence="6" type="primary">mnmE</name>
    <name evidence="6" type="synonym">trmE</name>
    <name evidence="10" type="ORF">CCO03_00185</name>
</gene>
<comment type="function">
    <text evidence="6">Exhibits a very high intrinsic GTPase hydrolysis rate. Involved in the addition of a carboxymethylaminomethyl (cmnm) group at the wobble position (U34) of certain tRNAs, forming tRNA-cmnm(5)s(2)U34.</text>
</comment>
<dbReference type="PRINTS" id="PR00449">
    <property type="entry name" value="RASTRNSFRMNG"/>
</dbReference>
<dbReference type="PANTHER" id="PTHR42714:SF2">
    <property type="entry name" value="TRNA MODIFICATION GTPASE GTPBP3, MITOCHONDRIAL"/>
    <property type="match status" value="1"/>
</dbReference>
<dbReference type="InterPro" id="IPR025867">
    <property type="entry name" value="MnmE_helical"/>
</dbReference>
<evidence type="ECO:0000256" key="4">
    <source>
        <dbReference type="ARBA" id="ARBA00022958"/>
    </source>
</evidence>
<dbReference type="CDD" id="cd04164">
    <property type="entry name" value="trmE"/>
    <property type="match status" value="1"/>
</dbReference>
<feature type="binding site" evidence="6">
    <location>
        <position position="266"/>
    </location>
    <ligand>
        <name>K(+)</name>
        <dbReference type="ChEBI" id="CHEBI:29103"/>
    </ligand>
</feature>
<dbReference type="GO" id="GO:0003924">
    <property type="term" value="F:GTPase activity"/>
    <property type="evidence" value="ECO:0007669"/>
    <property type="project" value="UniProtKB-UniRule"/>
</dbReference>
<keyword evidence="6" id="KW-0460">Magnesium</keyword>
<comment type="caution">
    <text evidence="6">Lacks conserved residue(s) required for the propagation of feature annotation.</text>
</comment>
<dbReference type="InterPro" id="IPR006073">
    <property type="entry name" value="GTP-bd"/>
</dbReference>
<dbReference type="Proteomes" id="UP000196138">
    <property type="component" value="Chromosome"/>
</dbReference>
<evidence type="ECO:0000259" key="9">
    <source>
        <dbReference type="PROSITE" id="PS51709"/>
    </source>
</evidence>
<dbReference type="SUPFAM" id="SSF52540">
    <property type="entry name" value="P-loop containing nucleoside triphosphate hydrolases"/>
    <property type="match status" value="1"/>
</dbReference>
<sequence length="523" mass="55463">MSLAQQQAPIVAVTTAPGKGAVGVVRVSGRDLSGLIAALCGRSLRAREATYGPFRDAGGEAIDHGLAIHFPAPHSYTGEDVLELQAHGGPVVLQLLLTRCLAVAQALAAQDARHPLAGLRLAQPGEFTQRAFLNDKLDLAQAEAIADLIDASTEQAARSATRSLAGAFSQQVHGLRDHLIALRTLVEATLDFPEEEIDFIEAYGVRDTLGGLLAELDGLQRQTRQGALLREGMQVVIAGQPNVGKSSLLNALAGEELAIVTSIAGTTRDVVRQSIQIEGVPLHVIDTAGLRGAHEGEADAVEAIGMQRAWSQIERADAVLFLHDLTRQHDAAHRAHDARIGTELTQRLPRQVPVVHVWNKADAADPAAQAQGAAEHTSGIHQPALETQPQPDPAAQPAEQLAHTTTVGAAQASEATALTGHHLRLSAKTGAGLTELRQLLLRLVGWEKQAEGVFIARARHVQALDAVHGHLLRAAEHVQPQAVMLDLMAEELRLAQQALASITGEFTADDLLGSIFSTFCIGK</sequence>
<dbReference type="KEGG" id="cser:CCO03_00185"/>
<dbReference type="GO" id="GO:0002098">
    <property type="term" value="P:tRNA wobble uridine modification"/>
    <property type="evidence" value="ECO:0007669"/>
    <property type="project" value="TreeGrafter"/>
</dbReference>
<feature type="binding site" evidence="6">
    <location>
        <position position="267"/>
    </location>
    <ligand>
        <name>Mg(2+)</name>
        <dbReference type="ChEBI" id="CHEBI:18420"/>
    </ligand>
</feature>
<feature type="binding site" evidence="6">
    <location>
        <position position="26"/>
    </location>
    <ligand>
        <name>(6S)-5-formyl-5,6,7,8-tetrahydrofolate</name>
        <dbReference type="ChEBI" id="CHEBI:57457"/>
    </ligand>
</feature>
<dbReference type="Gene3D" id="1.20.120.430">
    <property type="entry name" value="tRNA modification GTPase MnmE domain 2"/>
    <property type="match status" value="1"/>
</dbReference>
<feature type="binding site" evidence="6">
    <location>
        <position position="263"/>
    </location>
    <ligand>
        <name>K(+)</name>
        <dbReference type="ChEBI" id="CHEBI:29103"/>
    </ligand>
</feature>
<evidence type="ECO:0000256" key="1">
    <source>
        <dbReference type="ARBA" id="ARBA00011043"/>
    </source>
</evidence>
<keyword evidence="5 6" id="KW-0342">GTP-binding</keyword>
<dbReference type="InterPro" id="IPR027266">
    <property type="entry name" value="TrmE/GcvT-like"/>
</dbReference>
<keyword evidence="4 6" id="KW-0630">Potassium</keyword>
<evidence type="ECO:0000256" key="3">
    <source>
        <dbReference type="ARBA" id="ARBA00022741"/>
    </source>
</evidence>
<evidence type="ECO:0000256" key="6">
    <source>
        <dbReference type="HAMAP-Rule" id="MF_00379"/>
    </source>
</evidence>
<evidence type="ECO:0000256" key="7">
    <source>
        <dbReference type="RuleBase" id="RU003313"/>
    </source>
</evidence>
<dbReference type="AlphaFoldDB" id="A0A1Y0EI92"/>
<accession>A0A1Y0EI92</accession>
<feature type="binding site" evidence="6">
    <location>
        <position position="261"/>
    </location>
    <ligand>
        <name>K(+)</name>
        <dbReference type="ChEBI" id="CHEBI:29103"/>
    </ligand>
</feature>
<dbReference type="PROSITE" id="PS51709">
    <property type="entry name" value="G_TRME"/>
    <property type="match status" value="1"/>
</dbReference>
<evidence type="ECO:0000256" key="2">
    <source>
        <dbReference type="ARBA" id="ARBA00022694"/>
    </source>
</evidence>
<dbReference type="PANTHER" id="PTHR42714">
    <property type="entry name" value="TRNA MODIFICATION GTPASE GTPBP3"/>
    <property type="match status" value="1"/>
</dbReference>
<feature type="binding site" evidence="6">
    <location>
        <position position="136"/>
    </location>
    <ligand>
        <name>(6S)-5-formyl-5,6,7,8-tetrahydrofolate</name>
        <dbReference type="ChEBI" id="CHEBI:57457"/>
    </ligand>
</feature>
<dbReference type="Pfam" id="PF10396">
    <property type="entry name" value="TrmE_N"/>
    <property type="match status" value="1"/>
</dbReference>
<dbReference type="InterPro" id="IPR018948">
    <property type="entry name" value="GTP-bd_TrmE_N"/>
</dbReference>
<keyword evidence="6" id="KW-0963">Cytoplasm</keyword>
<comment type="subcellular location">
    <subcellularLocation>
        <location evidence="6">Cytoplasm</location>
    </subcellularLocation>
</comment>
<feature type="binding site" evidence="6">
    <location>
        <position position="246"/>
    </location>
    <ligand>
        <name>Mg(2+)</name>
        <dbReference type="ChEBI" id="CHEBI:18420"/>
    </ligand>
</feature>
<comment type="similarity">
    <text evidence="1 6 7">Belongs to the TRAFAC class TrmE-Era-EngA-EngB-Septin-like GTPase superfamily. TrmE GTPase family.</text>
</comment>
<dbReference type="GO" id="GO:0046872">
    <property type="term" value="F:metal ion binding"/>
    <property type="evidence" value="ECO:0007669"/>
    <property type="project" value="UniProtKB-KW"/>
</dbReference>
<dbReference type="OrthoDB" id="9805918at2"/>
<dbReference type="GO" id="GO:0030488">
    <property type="term" value="P:tRNA methylation"/>
    <property type="evidence" value="ECO:0007669"/>
    <property type="project" value="TreeGrafter"/>
</dbReference>
<dbReference type="InterPro" id="IPR005225">
    <property type="entry name" value="Small_GTP-bd"/>
</dbReference>
<dbReference type="Pfam" id="PF01926">
    <property type="entry name" value="MMR_HSR1"/>
    <property type="match status" value="1"/>
</dbReference>
<feature type="binding site" evidence="6">
    <location>
        <position position="523"/>
    </location>
    <ligand>
        <name>(6S)-5-formyl-5,6,7,8-tetrahydrofolate</name>
        <dbReference type="ChEBI" id="CHEBI:57457"/>
    </ligand>
</feature>
<feature type="region of interest" description="Disordered" evidence="8">
    <location>
        <begin position="383"/>
        <end position="409"/>
    </location>
</feature>
<feature type="binding site" evidence="6">
    <location>
        <begin position="286"/>
        <end position="289"/>
    </location>
    <ligand>
        <name>GTP</name>
        <dbReference type="ChEBI" id="CHEBI:37565"/>
    </ligand>
</feature>
<evidence type="ECO:0000256" key="8">
    <source>
        <dbReference type="SAM" id="MobiDB-lite"/>
    </source>
</evidence>
<dbReference type="RefSeq" id="WP_087275643.1">
    <property type="nucleotide sequence ID" value="NZ_CP021455.1"/>
</dbReference>
<dbReference type="InterPro" id="IPR031168">
    <property type="entry name" value="G_TrmE"/>
</dbReference>
<dbReference type="NCBIfam" id="NF003661">
    <property type="entry name" value="PRK05291.1-3"/>
    <property type="match status" value="1"/>
</dbReference>
<comment type="subunit">
    <text evidence="6">Homodimer. Heterotetramer of two MnmE and two MnmG subunits.</text>
</comment>
<comment type="cofactor">
    <cofactor evidence="6">
        <name>K(+)</name>
        <dbReference type="ChEBI" id="CHEBI:29103"/>
    </cofactor>
    <text evidence="6">Binds 1 potassium ion per subunit.</text>
</comment>
<keyword evidence="2 6" id="KW-0819">tRNA processing</keyword>
<keyword evidence="11" id="KW-1185">Reference proteome</keyword>
<dbReference type="Gene3D" id="3.30.1360.120">
    <property type="entry name" value="Probable tRNA modification gtpase trme, domain 1"/>
    <property type="match status" value="1"/>
</dbReference>
<dbReference type="CDD" id="cd14858">
    <property type="entry name" value="TrmE_N"/>
    <property type="match status" value="1"/>
</dbReference>
<evidence type="ECO:0000256" key="5">
    <source>
        <dbReference type="ARBA" id="ARBA00023134"/>
    </source>
</evidence>
<dbReference type="GO" id="GO:0005525">
    <property type="term" value="F:GTP binding"/>
    <property type="evidence" value="ECO:0007669"/>
    <property type="project" value="UniProtKB-UniRule"/>
</dbReference>
<dbReference type="Pfam" id="PF12631">
    <property type="entry name" value="MnmE_helical"/>
    <property type="match status" value="1"/>
</dbReference>
<reference evidence="10 11" key="1">
    <citation type="submission" date="2017-05" db="EMBL/GenBank/DDBJ databases">
        <authorList>
            <person name="Song R."/>
            <person name="Chenine A.L."/>
            <person name="Ruprecht R.M."/>
        </authorList>
    </citation>
    <scope>NUCLEOTIDE SEQUENCE [LARGE SCALE GENOMIC DNA]</scope>
    <source>
        <strain evidence="10 11">DSM 26136</strain>
    </source>
</reference>
<dbReference type="SUPFAM" id="SSF116878">
    <property type="entry name" value="TrmE connector domain"/>
    <property type="match status" value="1"/>
</dbReference>
<keyword evidence="6" id="KW-0479">Metal-binding</keyword>
<keyword evidence="6" id="KW-0378">Hydrolase</keyword>
<feature type="binding site" evidence="6">
    <location>
        <position position="83"/>
    </location>
    <ligand>
        <name>(6S)-5-formyl-5,6,7,8-tetrahydrofolate</name>
        <dbReference type="ChEBI" id="CHEBI:57457"/>
    </ligand>
</feature>
<evidence type="ECO:0000313" key="11">
    <source>
        <dbReference type="Proteomes" id="UP000196138"/>
    </source>
</evidence>
<dbReference type="Gene3D" id="3.40.50.300">
    <property type="entry name" value="P-loop containing nucleotide triphosphate hydrolases"/>
    <property type="match status" value="1"/>
</dbReference>
<feature type="domain" description="TrmE-type G" evidence="9">
    <location>
        <begin position="232"/>
        <end position="445"/>
    </location>
</feature>
<evidence type="ECO:0000313" key="10">
    <source>
        <dbReference type="EMBL" id="ARU03315.1"/>
    </source>
</evidence>
<dbReference type="EMBL" id="CP021455">
    <property type="protein sequence ID" value="ARU03315.1"/>
    <property type="molecule type" value="Genomic_DNA"/>
</dbReference>
<feature type="binding site" evidence="6">
    <location>
        <begin position="261"/>
        <end position="267"/>
    </location>
    <ligand>
        <name>GTP</name>
        <dbReference type="ChEBI" id="CHEBI:37565"/>
    </ligand>
</feature>
<feature type="compositionally biased region" description="Low complexity" evidence="8">
    <location>
        <begin position="393"/>
        <end position="402"/>
    </location>
</feature>
<proteinExistence type="inferred from homology"/>
<protein>
    <recommendedName>
        <fullName evidence="6">tRNA modification GTPase MnmE</fullName>
        <ecNumber evidence="6">3.6.-.-</ecNumber>
    </recommendedName>
</protein>
<dbReference type="NCBIfam" id="TIGR00231">
    <property type="entry name" value="small_GTP"/>
    <property type="match status" value="1"/>
</dbReference>
<dbReference type="GO" id="GO:0005829">
    <property type="term" value="C:cytosol"/>
    <property type="evidence" value="ECO:0007669"/>
    <property type="project" value="TreeGrafter"/>
</dbReference>
<dbReference type="NCBIfam" id="TIGR00450">
    <property type="entry name" value="mnmE_trmE_thdF"/>
    <property type="match status" value="1"/>
</dbReference>
<dbReference type="InterPro" id="IPR004520">
    <property type="entry name" value="GTPase_MnmE"/>
</dbReference>